<proteinExistence type="predicted"/>
<name>A0A1X2IHH1_9FUNG</name>
<comment type="caution">
    <text evidence="8">The sequence shown here is derived from an EMBL/GenBank/DDBJ whole genome shotgun (WGS) entry which is preliminary data.</text>
</comment>
<accession>A0A1X2IHH1</accession>
<feature type="transmembrane region" description="Helical" evidence="6">
    <location>
        <begin position="374"/>
        <end position="391"/>
    </location>
</feature>
<keyword evidence="3 6" id="KW-0812">Transmembrane</keyword>
<sequence>MESDTKGASSQFASDKSSVEYESQAELYHEPKVSNLRFALVFFGLILGFFMAALDQTIVITALGQISSEFNASNDIGWVGSSYLLTMSGFQPMYGIFSDILGHKTVYLIAISIFLLGSVLCGLSSSMFMLIMSRAVQGIGGAGLITVVLIIVTDVVSIRDRAKYQGVLGVALGTATVAGPLIGGAFADANLWRWSFYMNVFIGLAAIIIIAFFFQHDMYKNHREPSTLPMKSQLRQVDYGSLLLLMPGAICVLVALQTGGEELSWTSPLVLTLFGVGALALVCFVLSEIFLIKHNPVLPRRMVTCRTTMAVFLAQFAGSASDYAIMYFVPLHYQMVRGDTGVQSALELLPFFLAAVTAGLVSGILISKTGYYRIYLWSGCCFVVIGASLLQMSTVDSNVIHQYVYLAIMGLGVGLCKQSFIIAGQAAVPDKDLSLATSHGQFFRILGGAVGISISATIFRYNIARGLDGLMKKYHMHLSLKNINMIKNLPRPIRIQVQTVAVEAIDRIYLFAAISAGVALIAVVFIKHFDLWKPEHEETEEIDRKQNGHYSSD</sequence>
<dbReference type="SUPFAM" id="SSF103473">
    <property type="entry name" value="MFS general substrate transporter"/>
    <property type="match status" value="1"/>
</dbReference>
<dbReference type="InterPro" id="IPR036259">
    <property type="entry name" value="MFS_trans_sf"/>
</dbReference>
<evidence type="ECO:0000256" key="1">
    <source>
        <dbReference type="ARBA" id="ARBA00004127"/>
    </source>
</evidence>
<feature type="transmembrane region" description="Helical" evidence="6">
    <location>
        <begin position="164"/>
        <end position="182"/>
    </location>
</feature>
<dbReference type="InterPro" id="IPR011701">
    <property type="entry name" value="MFS"/>
</dbReference>
<dbReference type="AlphaFoldDB" id="A0A1X2IHH1"/>
<evidence type="ECO:0000256" key="2">
    <source>
        <dbReference type="ARBA" id="ARBA00022448"/>
    </source>
</evidence>
<dbReference type="PANTHER" id="PTHR23501">
    <property type="entry name" value="MAJOR FACILITATOR SUPERFAMILY"/>
    <property type="match status" value="1"/>
</dbReference>
<evidence type="ECO:0000313" key="8">
    <source>
        <dbReference type="EMBL" id="ORZ16539.1"/>
    </source>
</evidence>
<feature type="transmembrane region" description="Helical" evidence="6">
    <location>
        <begin position="194"/>
        <end position="216"/>
    </location>
</feature>
<feature type="transmembrane region" description="Helical" evidence="6">
    <location>
        <begin position="76"/>
        <end position="94"/>
    </location>
</feature>
<dbReference type="Proteomes" id="UP000193560">
    <property type="component" value="Unassembled WGS sequence"/>
</dbReference>
<dbReference type="GO" id="GO:0012505">
    <property type="term" value="C:endomembrane system"/>
    <property type="evidence" value="ECO:0007669"/>
    <property type="project" value="UniProtKB-SubCell"/>
</dbReference>
<feature type="transmembrane region" description="Helical" evidence="6">
    <location>
        <begin position="106"/>
        <end position="132"/>
    </location>
</feature>
<comment type="subcellular location">
    <subcellularLocation>
        <location evidence="1">Endomembrane system</location>
        <topology evidence="1">Multi-pass membrane protein</topology>
    </subcellularLocation>
</comment>
<evidence type="ECO:0000313" key="9">
    <source>
        <dbReference type="Proteomes" id="UP000193560"/>
    </source>
</evidence>
<keyword evidence="2" id="KW-0813">Transport</keyword>
<dbReference type="STRING" id="90262.A0A1X2IHH1"/>
<dbReference type="EMBL" id="MCGE01000011">
    <property type="protein sequence ID" value="ORZ16539.1"/>
    <property type="molecule type" value="Genomic_DNA"/>
</dbReference>
<protein>
    <submittedName>
        <fullName evidence="8">Major facilitator superfamily domain-containing protein</fullName>
    </submittedName>
</protein>
<dbReference type="PANTHER" id="PTHR23501:SF191">
    <property type="entry name" value="VACUOLAR BASIC AMINO ACID TRANSPORTER 4"/>
    <property type="match status" value="1"/>
</dbReference>
<feature type="transmembrane region" description="Helical" evidence="6">
    <location>
        <begin position="442"/>
        <end position="463"/>
    </location>
</feature>
<feature type="domain" description="Major facilitator superfamily (MFS) profile" evidence="7">
    <location>
        <begin position="41"/>
        <end position="530"/>
    </location>
</feature>
<keyword evidence="4 6" id="KW-1133">Transmembrane helix</keyword>
<dbReference type="CDD" id="cd17502">
    <property type="entry name" value="MFS_Azr1_MDR_like"/>
    <property type="match status" value="1"/>
</dbReference>
<evidence type="ECO:0000256" key="4">
    <source>
        <dbReference type="ARBA" id="ARBA00022989"/>
    </source>
</evidence>
<evidence type="ECO:0000259" key="7">
    <source>
        <dbReference type="PROSITE" id="PS50850"/>
    </source>
</evidence>
<feature type="transmembrane region" description="Helical" evidence="6">
    <location>
        <begin position="38"/>
        <end position="64"/>
    </location>
</feature>
<dbReference type="PROSITE" id="PS50850">
    <property type="entry name" value="MFS"/>
    <property type="match status" value="1"/>
</dbReference>
<feature type="transmembrane region" description="Helical" evidence="6">
    <location>
        <begin position="303"/>
        <end position="328"/>
    </location>
</feature>
<organism evidence="8 9">
    <name type="scientific">Absidia repens</name>
    <dbReference type="NCBI Taxonomy" id="90262"/>
    <lineage>
        <taxon>Eukaryota</taxon>
        <taxon>Fungi</taxon>
        <taxon>Fungi incertae sedis</taxon>
        <taxon>Mucoromycota</taxon>
        <taxon>Mucoromycotina</taxon>
        <taxon>Mucoromycetes</taxon>
        <taxon>Mucorales</taxon>
        <taxon>Cunninghamellaceae</taxon>
        <taxon>Absidia</taxon>
    </lineage>
</organism>
<dbReference type="Pfam" id="PF07690">
    <property type="entry name" value="MFS_1"/>
    <property type="match status" value="1"/>
</dbReference>
<feature type="transmembrane region" description="Helical" evidence="6">
    <location>
        <begin position="138"/>
        <end position="157"/>
    </location>
</feature>
<dbReference type="Gene3D" id="1.20.1720.10">
    <property type="entry name" value="Multidrug resistance protein D"/>
    <property type="match status" value="1"/>
</dbReference>
<keyword evidence="5 6" id="KW-0472">Membrane</keyword>
<feature type="transmembrane region" description="Helical" evidence="6">
    <location>
        <begin position="508"/>
        <end position="526"/>
    </location>
</feature>
<dbReference type="GO" id="GO:0005886">
    <property type="term" value="C:plasma membrane"/>
    <property type="evidence" value="ECO:0007669"/>
    <property type="project" value="TreeGrafter"/>
</dbReference>
<dbReference type="Gene3D" id="1.20.1250.20">
    <property type="entry name" value="MFS general substrate transporter like domains"/>
    <property type="match status" value="1"/>
</dbReference>
<dbReference type="OrthoDB" id="10021397at2759"/>
<dbReference type="GO" id="GO:0022857">
    <property type="term" value="F:transmembrane transporter activity"/>
    <property type="evidence" value="ECO:0007669"/>
    <property type="project" value="InterPro"/>
</dbReference>
<evidence type="ECO:0000256" key="6">
    <source>
        <dbReference type="SAM" id="Phobius"/>
    </source>
</evidence>
<reference evidence="8 9" key="1">
    <citation type="submission" date="2016-07" db="EMBL/GenBank/DDBJ databases">
        <title>Pervasive Adenine N6-methylation of Active Genes in Fungi.</title>
        <authorList>
            <consortium name="DOE Joint Genome Institute"/>
            <person name="Mondo S.J."/>
            <person name="Dannebaum R.O."/>
            <person name="Kuo R.C."/>
            <person name="Labutti K."/>
            <person name="Haridas S."/>
            <person name="Kuo A."/>
            <person name="Salamov A."/>
            <person name="Ahrendt S.R."/>
            <person name="Lipzen A."/>
            <person name="Sullivan W."/>
            <person name="Andreopoulos W.B."/>
            <person name="Clum A."/>
            <person name="Lindquist E."/>
            <person name="Daum C."/>
            <person name="Ramamoorthy G.K."/>
            <person name="Gryganskyi A."/>
            <person name="Culley D."/>
            <person name="Magnuson J.K."/>
            <person name="James T.Y."/>
            <person name="O'Malley M.A."/>
            <person name="Stajich J.E."/>
            <person name="Spatafora J.W."/>
            <person name="Visel A."/>
            <person name="Grigoriev I.V."/>
        </authorList>
    </citation>
    <scope>NUCLEOTIDE SEQUENCE [LARGE SCALE GENOMIC DNA]</scope>
    <source>
        <strain evidence="8 9">NRRL 1336</strain>
    </source>
</reference>
<feature type="transmembrane region" description="Helical" evidence="6">
    <location>
        <begin position="237"/>
        <end position="257"/>
    </location>
</feature>
<evidence type="ECO:0000256" key="5">
    <source>
        <dbReference type="ARBA" id="ARBA00023136"/>
    </source>
</evidence>
<gene>
    <name evidence="8" type="ORF">BCR42DRAFT_375194</name>
</gene>
<evidence type="ECO:0000256" key="3">
    <source>
        <dbReference type="ARBA" id="ARBA00022692"/>
    </source>
</evidence>
<dbReference type="InterPro" id="IPR020846">
    <property type="entry name" value="MFS_dom"/>
</dbReference>
<feature type="transmembrane region" description="Helical" evidence="6">
    <location>
        <begin position="269"/>
        <end position="291"/>
    </location>
</feature>
<feature type="transmembrane region" description="Helical" evidence="6">
    <location>
        <begin position="348"/>
        <end position="367"/>
    </location>
</feature>
<keyword evidence="9" id="KW-1185">Reference proteome</keyword>